<reference evidence="1 2" key="1">
    <citation type="journal article" date="2021" name="Hortic Res">
        <title>Chromosome-scale assembly of the Dendrobium chrysotoxum genome enhances the understanding of orchid evolution.</title>
        <authorList>
            <person name="Zhang Y."/>
            <person name="Zhang G.Q."/>
            <person name="Zhang D."/>
            <person name="Liu X.D."/>
            <person name="Xu X.Y."/>
            <person name="Sun W.H."/>
            <person name="Yu X."/>
            <person name="Zhu X."/>
            <person name="Wang Z.W."/>
            <person name="Zhao X."/>
            <person name="Zhong W.Y."/>
            <person name="Chen H."/>
            <person name="Yin W.L."/>
            <person name="Huang T."/>
            <person name="Niu S.C."/>
            <person name="Liu Z.J."/>
        </authorList>
    </citation>
    <scope>NUCLEOTIDE SEQUENCE [LARGE SCALE GENOMIC DNA]</scope>
    <source>
        <strain evidence="1">Lindl</strain>
    </source>
</reference>
<dbReference type="EMBL" id="JAGFBR010000010">
    <property type="protein sequence ID" value="KAH0460173.1"/>
    <property type="molecule type" value="Genomic_DNA"/>
</dbReference>
<keyword evidence="2" id="KW-1185">Reference proteome</keyword>
<proteinExistence type="predicted"/>
<comment type="caution">
    <text evidence="1">The sequence shown here is derived from an EMBL/GenBank/DDBJ whole genome shotgun (WGS) entry which is preliminary data.</text>
</comment>
<sequence length="179" mass="19878">MWRWKQGRLHNRRCGHLLLPRVIRGPRGLPITVSANKISLIYKVDESTFIRSPATDHFTKSRPVHGIRSVGLKILCFLLLKIDKQIMSLGCLACRSVDSPTHSFRSYSASSADNEGRCTAMVSCLTRTTNNLLGNAKVAPLSSITNAQGMAGAPRLVRSCAVTRDLVRDWNFDELLLES</sequence>
<dbReference type="Proteomes" id="UP000775213">
    <property type="component" value="Unassembled WGS sequence"/>
</dbReference>
<dbReference type="PANTHER" id="PTHR36002">
    <property type="entry name" value="PYRD"/>
    <property type="match status" value="1"/>
</dbReference>
<protein>
    <submittedName>
        <fullName evidence="1">Uncharacterized protein</fullName>
    </submittedName>
</protein>
<accession>A0AAV7GWW5</accession>
<name>A0AAV7GWW5_DENCH</name>
<dbReference type="PANTHER" id="PTHR36002:SF1">
    <property type="entry name" value="PYRD"/>
    <property type="match status" value="1"/>
</dbReference>
<gene>
    <name evidence="1" type="ORF">IEQ34_010836</name>
</gene>
<evidence type="ECO:0000313" key="2">
    <source>
        <dbReference type="Proteomes" id="UP000775213"/>
    </source>
</evidence>
<organism evidence="1 2">
    <name type="scientific">Dendrobium chrysotoxum</name>
    <name type="common">Orchid</name>
    <dbReference type="NCBI Taxonomy" id="161865"/>
    <lineage>
        <taxon>Eukaryota</taxon>
        <taxon>Viridiplantae</taxon>
        <taxon>Streptophyta</taxon>
        <taxon>Embryophyta</taxon>
        <taxon>Tracheophyta</taxon>
        <taxon>Spermatophyta</taxon>
        <taxon>Magnoliopsida</taxon>
        <taxon>Liliopsida</taxon>
        <taxon>Asparagales</taxon>
        <taxon>Orchidaceae</taxon>
        <taxon>Epidendroideae</taxon>
        <taxon>Malaxideae</taxon>
        <taxon>Dendrobiinae</taxon>
        <taxon>Dendrobium</taxon>
    </lineage>
</organism>
<evidence type="ECO:0000313" key="1">
    <source>
        <dbReference type="EMBL" id="KAH0460173.1"/>
    </source>
</evidence>
<dbReference type="AlphaFoldDB" id="A0AAV7GWW5"/>